<dbReference type="SUPFAM" id="SSF53850">
    <property type="entry name" value="Periplasmic binding protein-like II"/>
    <property type="match status" value="1"/>
</dbReference>
<dbReference type="InterPro" id="IPR015168">
    <property type="entry name" value="SsuA/THI5"/>
</dbReference>
<evidence type="ECO:0000259" key="1">
    <source>
        <dbReference type="Pfam" id="PF09084"/>
    </source>
</evidence>
<sequence length="349" mass="37099">MPRHTGTLFRALFCIVALTAARLVSAQPIVLMTGGAAKLIYLPVILADQLGYFRREGLDVRVVSSPAGIDTSTELVAGAIQGAVGFYDHTIELQSHGLDVQSVVVLGQSAGLIELARRGGDMKSMADAKGRRLGVTGFGSSTYFLTRYLVERAGVRSGEYTVVPLANESAFEKAIVDGTVDAGMIEEPTATRMLTRLEARPLVDMRSVKDTYAQLGGAYVGACLYMQRDWIDAHPDETARLARAVRDALRFIQTHDETAIAAVVPATIRGDNLAIYLQALAIAKPAYSSTGMMPADAPSAVLAVLAGANPELSERHIDLARTYTNRFVAAASADASGASDDQAASRARP</sequence>
<dbReference type="EMBL" id="JAOALG010000001">
    <property type="protein sequence ID" value="MEQ5840070.1"/>
    <property type="molecule type" value="Genomic_DNA"/>
</dbReference>
<evidence type="ECO:0000313" key="2">
    <source>
        <dbReference type="EMBL" id="MEQ5840070.1"/>
    </source>
</evidence>
<feature type="domain" description="SsuA/THI5-like" evidence="1">
    <location>
        <begin position="42"/>
        <end position="259"/>
    </location>
</feature>
<dbReference type="InterPro" id="IPR027939">
    <property type="entry name" value="NMT1/THI5"/>
</dbReference>
<evidence type="ECO:0000313" key="3">
    <source>
        <dbReference type="Proteomes" id="UP001469089"/>
    </source>
</evidence>
<gene>
    <name evidence="2" type="ORF">N0A02_11595</name>
</gene>
<proteinExistence type="predicted"/>
<dbReference type="PANTHER" id="PTHR31528">
    <property type="entry name" value="4-AMINO-5-HYDROXYMETHYL-2-METHYLPYRIMIDINE PHOSPHATE SYNTHASE THI11-RELATED"/>
    <property type="match status" value="1"/>
</dbReference>
<reference evidence="2 3" key="1">
    <citation type="journal article" date="2024" name="Chem. Sci.">
        <title>Discovery of a lagriamide polyketide by integrated genome mining, isotopic labeling, and untargeted metabolomics.</title>
        <authorList>
            <person name="Fergusson C.H."/>
            <person name="Saulog J."/>
            <person name="Paulo B.S."/>
            <person name="Wilson D.M."/>
            <person name="Liu D.Y."/>
            <person name="Morehouse N.J."/>
            <person name="Waterworth S."/>
            <person name="Barkei J."/>
            <person name="Gray C.A."/>
            <person name="Kwan J.C."/>
            <person name="Eustaquio A.S."/>
            <person name="Linington R.G."/>
        </authorList>
    </citation>
    <scope>NUCLEOTIDE SEQUENCE [LARGE SCALE GENOMIC DNA]</scope>
    <source>
        <strain evidence="2 3">RL17-338-BIF-B</strain>
    </source>
</reference>
<name>A0ABV1LLA5_9BURK</name>
<dbReference type="Proteomes" id="UP001469089">
    <property type="component" value="Unassembled WGS sequence"/>
</dbReference>
<dbReference type="Gene3D" id="3.40.190.10">
    <property type="entry name" value="Periplasmic binding protein-like II"/>
    <property type="match status" value="2"/>
</dbReference>
<dbReference type="Pfam" id="PF09084">
    <property type="entry name" value="NMT1"/>
    <property type="match status" value="1"/>
</dbReference>
<dbReference type="PANTHER" id="PTHR31528:SF15">
    <property type="entry name" value="RIBOFLAVIN-BINDING PROTEIN RIBY"/>
    <property type="match status" value="1"/>
</dbReference>
<dbReference type="RefSeq" id="WP_349542329.1">
    <property type="nucleotide sequence ID" value="NZ_JAOALG010000001.1"/>
</dbReference>
<keyword evidence="3" id="KW-1185">Reference proteome</keyword>
<comment type="caution">
    <text evidence="2">The sequence shown here is derived from an EMBL/GenBank/DDBJ whole genome shotgun (WGS) entry which is preliminary data.</text>
</comment>
<accession>A0ABV1LLA5</accession>
<organism evidence="2 3">
    <name type="scientific">Paraburkholderia acidicola</name>
    <dbReference type="NCBI Taxonomy" id="1912599"/>
    <lineage>
        <taxon>Bacteria</taxon>
        <taxon>Pseudomonadati</taxon>
        <taxon>Pseudomonadota</taxon>
        <taxon>Betaproteobacteria</taxon>
        <taxon>Burkholderiales</taxon>
        <taxon>Burkholderiaceae</taxon>
        <taxon>Paraburkholderia</taxon>
    </lineage>
</organism>
<protein>
    <submittedName>
        <fullName evidence="2">ABC transporter substrate-binding protein</fullName>
    </submittedName>
</protein>